<feature type="signal peptide" evidence="1">
    <location>
        <begin position="1"/>
        <end position="17"/>
    </location>
</feature>
<accession>A0AAD0U2Q5</accession>
<dbReference type="Gene3D" id="3.40.190.10">
    <property type="entry name" value="Periplasmic binding protein-like II"/>
    <property type="match status" value="2"/>
</dbReference>
<feature type="chain" id="PRO_5042204364" evidence="1">
    <location>
        <begin position="18"/>
        <end position="236"/>
    </location>
</feature>
<dbReference type="PANTHER" id="PTHR38834">
    <property type="entry name" value="PERIPLASMIC SUBSTRATE BINDING PROTEIN FAMILY 3"/>
    <property type="match status" value="1"/>
</dbReference>
<dbReference type="Proteomes" id="UP000279995">
    <property type="component" value="Chromosome II"/>
</dbReference>
<dbReference type="RefSeq" id="WP_121638431.1">
    <property type="nucleotide sequence ID" value="NZ_CP033066.1"/>
</dbReference>
<evidence type="ECO:0000313" key="3">
    <source>
        <dbReference type="Proteomes" id="UP000279995"/>
    </source>
</evidence>
<organism evidence="2 3">
    <name type="scientific">Pseudoalteromonas agarivorans</name>
    <dbReference type="NCBI Taxonomy" id="176102"/>
    <lineage>
        <taxon>Bacteria</taxon>
        <taxon>Pseudomonadati</taxon>
        <taxon>Pseudomonadota</taxon>
        <taxon>Gammaproteobacteria</taxon>
        <taxon>Alteromonadales</taxon>
        <taxon>Pseudoalteromonadaceae</taxon>
        <taxon>Pseudoalteromonas</taxon>
    </lineage>
</organism>
<evidence type="ECO:0000313" key="2">
    <source>
        <dbReference type="EMBL" id="AYM88553.1"/>
    </source>
</evidence>
<sequence length="236" mass="27538">MKLYLFLLCFACIRLNAAEITIVTEVFPDFQYIDENNQLAGRSVDKVRNALANTDIKYTMLAHSWAVSYNAVLRDTNTCIFSIVRLPKREDKFSWVAELESFDSAIYALKSRNIRLKTLNDAKKYKTAVLRDNFSHHYLLERGFTEAKNLLIIDSLDKIDKLISTRHDILDFVILSKKQFNYRAQFEPKLKLLEPIFTLNTQHSPLYFACNKNMPQSLQDRLALAFDEAKKQNKQR</sequence>
<dbReference type="AlphaFoldDB" id="A0AAD0U2Q5"/>
<dbReference type="PANTHER" id="PTHR38834:SF3">
    <property type="entry name" value="SOLUTE-BINDING PROTEIN FAMILY 3_N-TERMINAL DOMAIN-CONTAINING PROTEIN"/>
    <property type="match status" value="1"/>
</dbReference>
<evidence type="ECO:0000256" key="1">
    <source>
        <dbReference type="SAM" id="SignalP"/>
    </source>
</evidence>
<keyword evidence="1" id="KW-0732">Signal</keyword>
<dbReference type="EMBL" id="CP033066">
    <property type="protein sequence ID" value="AYM88553.1"/>
    <property type="molecule type" value="Genomic_DNA"/>
</dbReference>
<proteinExistence type="predicted"/>
<reference evidence="2 3" key="1">
    <citation type="submission" date="2018-10" db="EMBL/GenBank/DDBJ databases">
        <title>Complete Genome Sequence and Transcriptomic Profiles of a Marine Bacterium, Pseudoalteromonas agarivorans Hao 2018.</title>
        <authorList>
            <person name="Hao L."/>
        </authorList>
    </citation>
    <scope>NUCLEOTIDE SEQUENCE [LARGE SCALE GENOMIC DNA]</scope>
    <source>
        <strain evidence="2 3">Hao 2018</strain>
    </source>
</reference>
<dbReference type="SUPFAM" id="SSF53850">
    <property type="entry name" value="Periplasmic binding protein-like II"/>
    <property type="match status" value="1"/>
</dbReference>
<protein>
    <submittedName>
        <fullName evidence="2">Amino acid ABC transporter substrate-binding protein</fullName>
    </submittedName>
</protein>
<gene>
    <name evidence="2" type="ORF">D9T18_17860</name>
</gene>
<name>A0AAD0U2Q5_9GAMM</name>